<dbReference type="InterPro" id="IPR039425">
    <property type="entry name" value="RNA_pol_sigma-70-like"/>
</dbReference>
<gene>
    <name evidence="8" type="ORF">G0Q06_01645</name>
</gene>
<dbReference type="InterPro" id="IPR036388">
    <property type="entry name" value="WH-like_DNA-bd_sf"/>
</dbReference>
<dbReference type="InterPro" id="IPR013324">
    <property type="entry name" value="RNA_pol_sigma_r3/r4-like"/>
</dbReference>
<keyword evidence="4" id="KW-0238">DNA-binding</keyword>
<dbReference type="Proteomes" id="UP000478417">
    <property type="component" value="Unassembled WGS sequence"/>
</dbReference>
<sequence>MIRTMGTQINADEWHSFFREWSDRLLLFARQQSRSLADAEDILQEAMVQIWGKREVFPRIDSGLLFMQIRRVAIDRARREKRREQREQEYANADDGGFFESRKPGDALDLEQALRALPNEQQEVLVLKIWGGQSFEAIGRTLDISPNTAASRYRYGLEHLRSNFQIRELK</sequence>
<dbReference type="PANTHER" id="PTHR43133">
    <property type="entry name" value="RNA POLYMERASE ECF-TYPE SIGMA FACTO"/>
    <property type="match status" value="1"/>
</dbReference>
<protein>
    <submittedName>
        <fullName evidence="8">RNA polymerase sigma factor</fullName>
    </submittedName>
</protein>
<evidence type="ECO:0000256" key="5">
    <source>
        <dbReference type="ARBA" id="ARBA00023163"/>
    </source>
</evidence>
<dbReference type="SUPFAM" id="SSF88946">
    <property type="entry name" value="Sigma2 domain of RNA polymerase sigma factors"/>
    <property type="match status" value="1"/>
</dbReference>
<dbReference type="Pfam" id="PF04542">
    <property type="entry name" value="Sigma70_r2"/>
    <property type="match status" value="1"/>
</dbReference>
<evidence type="ECO:0000256" key="1">
    <source>
        <dbReference type="ARBA" id="ARBA00010641"/>
    </source>
</evidence>
<proteinExistence type="inferred from homology"/>
<evidence type="ECO:0000259" key="7">
    <source>
        <dbReference type="Pfam" id="PF08281"/>
    </source>
</evidence>
<comment type="caution">
    <text evidence="8">The sequence shown here is derived from an EMBL/GenBank/DDBJ whole genome shotgun (WGS) entry which is preliminary data.</text>
</comment>
<dbReference type="GO" id="GO:0016987">
    <property type="term" value="F:sigma factor activity"/>
    <property type="evidence" value="ECO:0007669"/>
    <property type="project" value="UniProtKB-KW"/>
</dbReference>
<evidence type="ECO:0000313" key="9">
    <source>
        <dbReference type="Proteomes" id="UP000478417"/>
    </source>
</evidence>
<evidence type="ECO:0000256" key="4">
    <source>
        <dbReference type="ARBA" id="ARBA00023125"/>
    </source>
</evidence>
<dbReference type="GO" id="GO:0003677">
    <property type="term" value="F:DNA binding"/>
    <property type="evidence" value="ECO:0007669"/>
    <property type="project" value="UniProtKB-KW"/>
</dbReference>
<keyword evidence="9" id="KW-1185">Reference proteome</keyword>
<feature type="domain" description="RNA polymerase sigma factor 70 region 4 type 2" evidence="7">
    <location>
        <begin position="109"/>
        <end position="160"/>
    </location>
</feature>
<dbReference type="EMBL" id="JAAGNX010000001">
    <property type="protein sequence ID" value="NDV61147.1"/>
    <property type="molecule type" value="Genomic_DNA"/>
</dbReference>
<dbReference type="InterPro" id="IPR007627">
    <property type="entry name" value="RNA_pol_sigma70_r2"/>
</dbReference>
<dbReference type="Gene3D" id="1.10.1740.10">
    <property type="match status" value="1"/>
</dbReference>
<dbReference type="GO" id="GO:0006352">
    <property type="term" value="P:DNA-templated transcription initiation"/>
    <property type="evidence" value="ECO:0007669"/>
    <property type="project" value="InterPro"/>
</dbReference>
<dbReference type="Gene3D" id="1.10.10.10">
    <property type="entry name" value="Winged helix-like DNA-binding domain superfamily/Winged helix DNA-binding domain"/>
    <property type="match status" value="1"/>
</dbReference>
<dbReference type="PANTHER" id="PTHR43133:SF8">
    <property type="entry name" value="RNA POLYMERASE SIGMA FACTOR HI_1459-RELATED"/>
    <property type="match status" value="1"/>
</dbReference>
<dbReference type="AlphaFoldDB" id="A0A6B2LZE8"/>
<comment type="similarity">
    <text evidence="1">Belongs to the sigma-70 factor family. ECF subfamily.</text>
</comment>
<reference evidence="8 9" key="1">
    <citation type="submission" date="2020-02" db="EMBL/GenBank/DDBJ databases">
        <title>Albibacoteraceae fam. nov., the first described family within the subdivision 4 Verrucomicrobia.</title>
        <authorList>
            <person name="Xi F."/>
        </authorList>
    </citation>
    <scope>NUCLEOTIDE SEQUENCE [LARGE SCALE GENOMIC DNA]</scope>
    <source>
        <strain evidence="8 9">CK1056</strain>
    </source>
</reference>
<dbReference type="Pfam" id="PF08281">
    <property type="entry name" value="Sigma70_r4_2"/>
    <property type="match status" value="1"/>
</dbReference>
<evidence type="ECO:0000256" key="2">
    <source>
        <dbReference type="ARBA" id="ARBA00023015"/>
    </source>
</evidence>
<evidence type="ECO:0000256" key="3">
    <source>
        <dbReference type="ARBA" id="ARBA00023082"/>
    </source>
</evidence>
<dbReference type="InterPro" id="IPR013249">
    <property type="entry name" value="RNA_pol_sigma70_r4_t2"/>
</dbReference>
<evidence type="ECO:0000313" key="8">
    <source>
        <dbReference type="EMBL" id="NDV61147.1"/>
    </source>
</evidence>
<accession>A0A6B2LZE8</accession>
<keyword evidence="3" id="KW-0731">Sigma factor</keyword>
<dbReference type="InterPro" id="IPR013325">
    <property type="entry name" value="RNA_pol_sigma_r2"/>
</dbReference>
<dbReference type="SUPFAM" id="SSF88659">
    <property type="entry name" value="Sigma3 and sigma4 domains of RNA polymerase sigma factors"/>
    <property type="match status" value="1"/>
</dbReference>
<feature type="domain" description="RNA polymerase sigma-70 region 2" evidence="6">
    <location>
        <begin position="18"/>
        <end position="83"/>
    </location>
</feature>
<dbReference type="InterPro" id="IPR014284">
    <property type="entry name" value="RNA_pol_sigma-70_dom"/>
</dbReference>
<dbReference type="NCBIfam" id="TIGR02937">
    <property type="entry name" value="sigma70-ECF"/>
    <property type="match status" value="1"/>
</dbReference>
<keyword evidence="5" id="KW-0804">Transcription</keyword>
<name>A0A6B2LZE8_9BACT</name>
<evidence type="ECO:0000259" key="6">
    <source>
        <dbReference type="Pfam" id="PF04542"/>
    </source>
</evidence>
<organism evidence="8 9">
    <name type="scientific">Oceanipulchritudo coccoides</name>
    <dbReference type="NCBI Taxonomy" id="2706888"/>
    <lineage>
        <taxon>Bacteria</taxon>
        <taxon>Pseudomonadati</taxon>
        <taxon>Verrucomicrobiota</taxon>
        <taxon>Opitutia</taxon>
        <taxon>Puniceicoccales</taxon>
        <taxon>Oceanipulchritudinaceae</taxon>
        <taxon>Oceanipulchritudo</taxon>
    </lineage>
</organism>
<keyword evidence="2" id="KW-0805">Transcription regulation</keyword>